<dbReference type="CDD" id="cd04489">
    <property type="entry name" value="ExoVII_LU_OBF"/>
    <property type="match status" value="1"/>
</dbReference>
<dbReference type="InterPro" id="IPR020579">
    <property type="entry name" value="Exonuc_VII_lsu_C"/>
</dbReference>
<dbReference type="GO" id="GO:0009318">
    <property type="term" value="C:exodeoxyribonuclease VII complex"/>
    <property type="evidence" value="ECO:0007669"/>
    <property type="project" value="UniProtKB-UniRule"/>
</dbReference>
<comment type="subcellular location">
    <subcellularLocation>
        <location evidence="5 6">Cytoplasm</location>
    </subcellularLocation>
</comment>
<comment type="catalytic activity">
    <reaction evidence="5 6">
        <text>Exonucleolytic cleavage in either 5'- to 3'- or 3'- to 5'-direction to yield nucleoside 5'-phosphates.</text>
        <dbReference type="EC" id="3.1.11.6"/>
    </reaction>
</comment>
<dbReference type="AlphaFoldDB" id="A0A9D2Q5M4"/>
<reference evidence="9" key="2">
    <citation type="submission" date="2021-04" db="EMBL/GenBank/DDBJ databases">
        <authorList>
            <person name="Gilroy R."/>
        </authorList>
    </citation>
    <scope>NUCLEOTIDE SEQUENCE</scope>
    <source>
        <strain evidence="9">5933</strain>
    </source>
</reference>
<keyword evidence="3 5" id="KW-0378">Hydrolase</keyword>
<dbReference type="Pfam" id="PF13742">
    <property type="entry name" value="tRNA_anti_2"/>
    <property type="match status" value="1"/>
</dbReference>
<evidence type="ECO:0000313" key="10">
    <source>
        <dbReference type="Proteomes" id="UP000823918"/>
    </source>
</evidence>
<dbReference type="EMBL" id="DWWA01000045">
    <property type="protein sequence ID" value="HJC72856.1"/>
    <property type="molecule type" value="Genomic_DNA"/>
</dbReference>
<dbReference type="Proteomes" id="UP000823918">
    <property type="component" value="Unassembled WGS sequence"/>
</dbReference>
<dbReference type="InterPro" id="IPR025824">
    <property type="entry name" value="OB-fold_nuc-bd_dom"/>
</dbReference>
<evidence type="ECO:0000313" key="9">
    <source>
        <dbReference type="EMBL" id="HJC72856.1"/>
    </source>
</evidence>
<comment type="caution">
    <text evidence="9">The sequence shown here is derived from an EMBL/GenBank/DDBJ whole genome shotgun (WGS) entry which is preliminary data.</text>
</comment>
<dbReference type="PANTHER" id="PTHR30008">
    <property type="entry name" value="EXODEOXYRIBONUCLEASE 7 LARGE SUBUNIT"/>
    <property type="match status" value="1"/>
</dbReference>
<dbReference type="InterPro" id="IPR003753">
    <property type="entry name" value="Exonuc_VII_L"/>
</dbReference>
<comment type="subunit">
    <text evidence="5">Heterooligomer composed of large and small subunits.</text>
</comment>
<reference evidence="9" key="1">
    <citation type="journal article" date="2021" name="PeerJ">
        <title>Extensive microbial diversity within the chicken gut microbiome revealed by metagenomics and culture.</title>
        <authorList>
            <person name="Gilroy R."/>
            <person name="Ravi A."/>
            <person name="Getino M."/>
            <person name="Pursley I."/>
            <person name="Horton D.L."/>
            <person name="Alikhan N.F."/>
            <person name="Baker D."/>
            <person name="Gharbi K."/>
            <person name="Hall N."/>
            <person name="Watson M."/>
            <person name="Adriaenssens E.M."/>
            <person name="Foster-Nyarko E."/>
            <person name="Jarju S."/>
            <person name="Secka A."/>
            <person name="Antonio M."/>
            <person name="Oren A."/>
            <person name="Chaudhuri R.R."/>
            <person name="La Ragione R."/>
            <person name="Hildebrand F."/>
            <person name="Pallen M.J."/>
        </authorList>
    </citation>
    <scope>NUCLEOTIDE SEQUENCE</scope>
    <source>
        <strain evidence="9">5933</strain>
    </source>
</reference>
<evidence type="ECO:0000256" key="2">
    <source>
        <dbReference type="ARBA" id="ARBA00022722"/>
    </source>
</evidence>
<keyword evidence="1 5" id="KW-0963">Cytoplasm</keyword>
<organism evidence="9 10">
    <name type="scientific">Candidatus Ruthenibacterium merdavium</name>
    <dbReference type="NCBI Taxonomy" id="2838752"/>
    <lineage>
        <taxon>Bacteria</taxon>
        <taxon>Bacillati</taxon>
        <taxon>Bacillota</taxon>
        <taxon>Clostridia</taxon>
        <taxon>Eubacteriales</taxon>
        <taxon>Oscillospiraceae</taxon>
        <taxon>Ruthenibacterium</taxon>
    </lineage>
</organism>
<feature type="domain" description="OB-fold nucleic acid binding" evidence="8">
    <location>
        <begin position="5"/>
        <end position="100"/>
    </location>
</feature>
<comment type="similarity">
    <text evidence="5 6">Belongs to the XseA family.</text>
</comment>
<dbReference type="GO" id="GO:0008855">
    <property type="term" value="F:exodeoxyribonuclease VII activity"/>
    <property type="evidence" value="ECO:0007669"/>
    <property type="project" value="UniProtKB-UniRule"/>
</dbReference>
<name>A0A9D2Q5M4_9FIRM</name>
<dbReference type="GO" id="GO:0003676">
    <property type="term" value="F:nucleic acid binding"/>
    <property type="evidence" value="ECO:0007669"/>
    <property type="project" value="InterPro"/>
</dbReference>
<comment type="function">
    <text evidence="5">Bidirectionally degrades single-stranded DNA into large acid-insoluble oligonucleotides, which are then degraded further into small acid-soluble oligonucleotides.</text>
</comment>
<dbReference type="NCBIfam" id="TIGR00237">
    <property type="entry name" value="xseA"/>
    <property type="match status" value="1"/>
</dbReference>
<evidence type="ECO:0000259" key="8">
    <source>
        <dbReference type="Pfam" id="PF13742"/>
    </source>
</evidence>
<dbReference type="PANTHER" id="PTHR30008:SF0">
    <property type="entry name" value="EXODEOXYRIBONUCLEASE 7 LARGE SUBUNIT"/>
    <property type="match status" value="1"/>
</dbReference>
<feature type="domain" description="Exonuclease VII large subunit C-terminal" evidence="7">
    <location>
        <begin position="124"/>
        <end position="301"/>
    </location>
</feature>
<proteinExistence type="inferred from homology"/>
<protein>
    <recommendedName>
        <fullName evidence="5">Exodeoxyribonuclease 7 large subunit</fullName>
        <ecNumber evidence="5">3.1.11.6</ecNumber>
    </recommendedName>
    <alternativeName>
        <fullName evidence="5">Exodeoxyribonuclease VII large subunit</fullName>
        <shortName evidence="5">Exonuclease VII large subunit</shortName>
    </alternativeName>
</protein>
<dbReference type="GO" id="GO:0006308">
    <property type="term" value="P:DNA catabolic process"/>
    <property type="evidence" value="ECO:0007669"/>
    <property type="project" value="UniProtKB-UniRule"/>
</dbReference>
<keyword evidence="4 5" id="KW-0269">Exonuclease</keyword>
<dbReference type="HAMAP" id="MF_00378">
    <property type="entry name" value="Exonuc_7_L"/>
    <property type="match status" value="1"/>
</dbReference>
<evidence type="ECO:0000256" key="5">
    <source>
        <dbReference type="HAMAP-Rule" id="MF_00378"/>
    </source>
</evidence>
<accession>A0A9D2Q5M4</accession>
<evidence type="ECO:0000256" key="3">
    <source>
        <dbReference type="ARBA" id="ARBA00022801"/>
    </source>
</evidence>
<dbReference type="GO" id="GO:0005737">
    <property type="term" value="C:cytoplasm"/>
    <property type="evidence" value="ECO:0007669"/>
    <property type="project" value="UniProtKB-SubCell"/>
</dbReference>
<keyword evidence="2 5" id="KW-0540">Nuclease</keyword>
<evidence type="ECO:0000256" key="6">
    <source>
        <dbReference type="RuleBase" id="RU004355"/>
    </source>
</evidence>
<gene>
    <name evidence="5 9" type="primary">xseA</name>
    <name evidence="9" type="ORF">H9698_08715</name>
</gene>
<dbReference type="EC" id="3.1.11.6" evidence="5"/>
<evidence type="ECO:0000256" key="1">
    <source>
        <dbReference type="ARBA" id="ARBA00022490"/>
    </source>
</evidence>
<sequence length="422" mass="46361">MERAITVSQLNRYAKDLLEQDVLLQDLAVSGEISNFTNHFKTGHLYFSLKDETASVKAVMFRTDAQRLSFVPENGMKVLVSCRVSLYERDGAFQVYVRRMALDGQGAMQAAFEQLKKKLAAQGLFDAVHKKTLPQMPKTVGLVTSKTGAALQDILNVARRRCPMASFLLCPANVQGAQAAQQVTRAIQTLDASGKCDVIIVARGGGSTEDLWEFNNETLARAAYACRTPLVSAVGHEIDFTILDFVADCRAPTPSAAAEIVLPDMAQRMAAVRKTAASLQQMMHAKLSRANYQLSSCKTKASTETARTKIERRRGDLNRLRTRAYEGMQNKTERLQMRLAHAAQMAESLNPYGVLARGYAFVQREPSAAEKSAVLTEGEQVTLITKQAQAVCTVNRVTAHSSGLQELGENEALARGKEKEKQ</sequence>
<evidence type="ECO:0000256" key="4">
    <source>
        <dbReference type="ARBA" id="ARBA00022839"/>
    </source>
</evidence>
<evidence type="ECO:0000259" key="7">
    <source>
        <dbReference type="Pfam" id="PF02601"/>
    </source>
</evidence>
<dbReference type="Pfam" id="PF02601">
    <property type="entry name" value="Exonuc_VII_L"/>
    <property type="match status" value="1"/>
</dbReference>